<dbReference type="SUPFAM" id="SSF160104">
    <property type="entry name" value="Acetoacetate decarboxylase-like"/>
    <property type="match status" value="1"/>
</dbReference>
<keyword evidence="2" id="KW-1185">Reference proteome</keyword>
<dbReference type="RefSeq" id="WP_307421550.1">
    <property type="nucleotide sequence ID" value="NZ_JAUSVK010000001.1"/>
</dbReference>
<accession>A0ABU0F6X8</accession>
<name>A0ABU0F6X8_9HYPH</name>
<dbReference type="EMBL" id="JAUSVK010000001">
    <property type="protein sequence ID" value="MDQ0390367.1"/>
    <property type="molecule type" value="Genomic_DNA"/>
</dbReference>
<protein>
    <recommendedName>
        <fullName evidence="3">Acetoacetate decarboxylase</fullName>
    </recommendedName>
</protein>
<dbReference type="Gene3D" id="2.40.400.10">
    <property type="entry name" value="Acetoacetate decarboxylase-like"/>
    <property type="match status" value="1"/>
</dbReference>
<dbReference type="Proteomes" id="UP001237448">
    <property type="component" value="Unassembled WGS sequence"/>
</dbReference>
<evidence type="ECO:0000313" key="2">
    <source>
        <dbReference type="Proteomes" id="UP001237448"/>
    </source>
</evidence>
<sequence>MPSNPLVAPQLIANARMLYLDWVPEDPAAARALVPQELTPEGRGCVYINQYIVDDPAQTSNGGLPGSFGAYSLTYLGVDLDGLDAQPGTPGRWWTHYFNSSPNMIDYALQRGVPATSGETVFEWKGDELIATTLVGGKPLIRTSSTARIGAGAPANGQLRYVTRVDGVLTSGRYPFVMKAAAEFKCNAIEFLDTSHPVYALRPKQPLDVTFGFYSPDITFCYPGGEGPIDVKPHGV</sequence>
<evidence type="ECO:0008006" key="3">
    <source>
        <dbReference type="Google" id="ProtNLM"/>
    </source>
</evidence>
<organism evidence="1 2">
    <name type="scientific">Labrys monachus</name>
    <dbReference type="NCBI Taxonomy" id="217067"/>
    <lineage>
        <taxon>Bacteria</taxon>
        <taxon>Pseudomonadati</taxon>
        <taxon>Pseudomonadota</taxon>
        <taxon>Alphaproteobacteria</taxon>
        <taxon>Hyphomicrobiales</taxon>
        <taxon>Xanthobacteraceae</taxon>
        <taxon>Labrys</taxon>
    </lineage>
</organism>
<evidence type="ECO:0000313" key="1">
    <source>
        <dbReference type="EMBL" id="MDQ0390367.1"/>
    </source>
</evidence>
<comment type="caution">
    <text evidence="1">The sequence shown here is derived from an EMBL/GenBank/DDBJ whole genome shotgun (WGS) entry which is preliminary data.</text>
</comment>
<gene>
    <name evidence="1" type="ORF">J3R73_000159</name>
</gene>
<dbReference type="InterPro" id="IPR023375">
    <property type="entry name" value="ADC_dom_sf"/>
</dbReference>
<proteinExistence type="predicted"/>
<reference evidence="1 2" key="1">
    <citation type="submission" date="2023-07" db="EMBL/GenBank/DDBJ databases">
        <title>Genomic Encyclopedia of Type Strains, Phase IV (KMG-IV): sequencing the most valuable type-strain genomes for metagenomic binning, comparative biology and taxonomic classification.</title>
        <authorList>
            <person name="Goeker M."/>
        </authorList>
    </citation>
    <scope>NUCLEOTIDE SEQUENCE [LARGE SCALE GENOMIC DNA]</scope>
    <source>
        <strain evidence="1 2">DSM 5896</strain>
    </source>
</reference>